<feature type="transmembrane region" description="Helical" evidence="2">
    <location>
        <begin position="356"/>
        <end position="378"/>
    </location>
</feature>
<evidence type="ECO:0000313" key="4">
    <source>
        <dbReference type="Proteomes" id="UP001432011"/>
    </source>
</evidence>
<keyword evidence="2" id="KW-0812">Transmembrane</keyword>
<feature type="region of interest" description="Disordered" evidence="1">
    <location>
        <begin position="192"/>
        <end position="290"/>
    </location>
</feature>
<sequence>MNALRDQASLAKGETHHAATVPQHRQDAPAHLAPEAGSSYTAADAGARPAVPPVGCPTAGGKTVLYVGKTTASYFWDDGSGVNGDTGAPASGEPMQKGLAASPSWPMGTKGYVIYQGKKADFFIGDRGPGIPSSSGVMLDLDGKTFADLTGGTWDTGSYTVDDAGGLGHIPVTYVITEWGDGLGKTGAPRPFSSGAYGVKDHPKPPPPCPTAAPAPSATQDAQAAQDSAPAPGVKESPAPVASSSSAPAVPDAPAESAVPVAAAPPAPPAPSAPSAPPPAADSPGTQAEAAAAQMFPLSGGAAANAGTTPATLQQVASKPVTKTVTETVKGARYGGGMASPAFIPASAVDGQADEAVPAFSVAIVVCALVAVGAKAVLSRPAHAAAHHPGRHRKR</sequence>
<keyword evidence="2" id="KW-1133">Transmembrane helix</keyword>
<dbReference type="EMBL" id="CP108085">
    <property type="protein sequence ID" value="WUP74872.1"/>
    <property type="molecule type" value="Genomic_DNA"/>
</dbReference>
<feature type="compositionally biased region" description="Pro residues" evidence="1">
    <location>
        <begin position="263"/>
        <end position="281"/>
    </location>
</feature>
<evidence type="ECO:0000313" key="3">
    <source>
        <dbReference type="EMBL" id="WUP74872.1"/>
    </source>
</evidence>
<protein>
    <submittedName>
        <fullName evidence="3">Uncharacterized protein</fullName>
    </submittedName>
</protein>
<feature type="compositionally biased region" description="Low complexity" evidence="1">
    <location>
        <begin position="214"/>
        <end position="262"/>
    </location>
</feature>
<evidence type="ECO:0000256" key="1">
    <source>
        <dbReference type="SAM" id="MobiDB-lite"/>
    </source>
</evidence>
<reference evidence="3" key="1">
    <citation type="submission" date="2022-10" db="EMBL/GenBank/DDBJ databases">
        <title>The complete genomes of actinobacterial strains from the NBC collection.</title>
        <authorList>
            <person name="Joergensen T.S."/>
            <person name="Alvarez Arevalo M."/>
            <person name="Sterndorff E.B."/>
            <person name="Faurdal D."/>
            <person name="Vuksanovic O."/>
            <person name="Mourched A.-S."/>
            <person name="Charusanti P."/>
            <person name="Shaw S."/>
            <person name="Blin K."/>
            <person name="Weber T."/>
        </authorList>
    </citation>
    <scope>NUCLEOTIDE SEQUENCE</scope>
    <source>
        <strain evidence="3">NBC_00254</strain>
    </source>
</reference>
<organism evidence="3 4">
    <name type="scientific">Microbispora hainanensis</name>
    <dbReference type="NCBI Taxonomy" id="568844"/>
    <lineage>
        <taxon>Bacteria</taxon>
        <taxon>Bacillati</taxon>
        <taxon>Actinomycetota</taxon>
        <taxon>Actinomycetes</taxon>
        <taxon>Streptosporangiales</taxon>
        <taxon>Streptosporangiaceae</taxon>
        <taxon>Microbispora</taxon>
    </lineage>
</organism>
<keyword evidence="2" id="KW-0472">Membrane</keyword>
<keyword evidence="4" id="KW-1185">Reference proteome</keyword>
<name>A0ABZ1SR29_9ACTN</name>
<accession>A0ABZ1SR29</accession>
<dbReference type="RefSeq" id="WP_328709334.1">
    <property type="nucleotide sequence ID" value="NZ_CP108085.1"/>
</dbReference>
<proteinExistence type="predicted"/>
<evidence type="ECO:0000256" key="2">
    <source>
        <dbReference type="SAM" id="Phobius"/>
    </source>
</evidence>
<dbReference type="Proteomes" id="UP001432011">
    <property type="component" value="Chromosome"/>
</dbReference>
<feature type="region of interest" description="Disordered" evidence="1">
    <location>
        <begin position="1"/>
        <end position="30"/>
    </location>
</feature>
<gene>
    <name evidence="3" type="ORF">OG913_36870</name>
</gene>